<dbReference type="SUPFAM" id="SSF75304">
    <property type="entry name" value="Amidase signature (AS) enzymes"/>
    <property type="match status" value="1"/>
</dbReference>
<keyword evidence="4" id="KW-1185">Reference proteome</keyword>
<dbReference type="GeneID" id="93277699"/>
<dbReference type="Proteomes" id="UP000198508">
    <property type="component" value="Unassembled WGS sequence"/>
</dbReference>
<dbReference type="InterPro" id="IPR020556">
    <property type="entry name" value="Amidase_CS"/>
</dbReference>
<evidence type="ECO:0000259" key="2">
    <source>
        <dbReference type="Pfam" id="PF01425"/>
    </source>
</evidence>
<keyword evidence="3" id="KW-0808">Transferase</keyword>
<dbReference type="PANTHER" id="PTHR11895:SF7">
    <property type="entry name" value="GLUTAMYL-TRNA(GLN) AMIDOTRANSFERASE SUBUNIT A, MITOCHONDRIAL"/>
    <property type="match status" value="1"/>
</dbReference>
<dbReference type="GO" id="GO:0016740">
    <property type="term" value="F:transferase activity"/>
    <property type="evidence" value="ECO:0007669"/>
    <property type="project" value="UniProtKB-KW"/>
</dbReference>
<dbReference type="STRING" id="460384.SAMN05216313_13034"/>
<dbReference type="Gene3D" id="3.90.1300.10">
    <property type="entry name" value="Amidase signature (AS) domain"/>
    <property type="match status" value="1"/>
</dbReference>
<dbReference type="InterPro" id="IPR000120">
    <property type="entry name" value="Amidase"/>
</dbReference>
<dbReference type="EMBL" id="FOIM01000030">
    <property type="protein sequence ID" value="SEU09724.1"/>
    <property type="molecule type" value="Genomic_DNA"/>
</dbReference>
<evidence type="ECO:0000256" key="1">
    <source>
        <dbReference type="ARBA" id="ARBA00009199"/>
    </source>
</evidence>
<dbReference type="Pfam" id="PF01425">
    <property type="entry name" value="Amidase"/>
    <property type="match status" value="1"/>
</dbReference>
<sequence>MPKQCEEYNFLLSCTIRQLHQLYQSRELSPVEVTAYLLRAAEASQPHINSFIRFTPERALAEARRAEAIFMSKAPATLLTGIPYNVKDLINVAHTPTTLACEAYYDNIASEDSAVVERLTAAGAVLMGKTNTSQLAMGPTNEVSSFGPVRNPRNPRHIAGGSSGGSGASVAAGVSTFSIGTDQGGSIRIPSACSGVVGIKPTHGRISYYGTASASHLCDHLGPLTRTVDDNAAVLSCAGGYDPRHKYSLNRPAEDFSRLIGTPLRGMSVLVPLDFCLADTDPLIAKEFLSVLEILRTEGVRIKEAALPDLSDYWTAHQIIFMAGNQYNNRQVIDNHPDALDPETYKRLKAGHVSAEEYYRSVELKDKFEQLFSELMEGCDFMLTPTIPVFPCALGQDHIELNGRNHAIHPMYSRYTWFCNYLGIPALSVPCGMNSDSLPCAVQIIGRWGDEALLYQIGAALEDQLGVLPPPDPANYLI</sequence>
<evidence type="ECO:0000313" key="3">
    <source>
        <dbReference type="EMBL" id="SEU09724.1"/>
    </source>
</evidence>
<reference evidence="4" key="1">
    <citation type="submission" date="2016-10" db="EMBL/GenBank/DDBJ databases">
        <authorList>
            <person name="Varghese N."/>
            <person name="Submissions S."/>
        </authorList>
    </citation>
    <scope>NUCLEOTIDE SEQUENCE [LARGE SCALE GENOMIC DNA]</scope>
    <source>
        <strain evidence="4">NLAE-zl-G277</strain>
    </source>
</reference>
<accession>A0A1I0JJH4</accession>
<protein>
    <submittedName>
        <fullName evidence="3">Aspartyl-tRNA(Asn)/glutamyl-tRNA(Gln) amidotransferase subunit A</fullName>
    </submittedName>
</protein>
<gene>
    <name evidence="3" type="ORF">SAMN05216313_13034</name>
</gene>
<proteinExistence type="inferred from homology"/>
<dbReference type="AlphaFoldDB" id="A0A1I0JJH4"/>
<dbReference type="PROSITE" id="PS00571">
    <property type="entry name" value="AMIDASES"/>
    <property type="match status" value="1"/>
</dbReference>
<dbReference type="InterPro" id="IPR036928">
    <property type="entry name" value="AS_sf"/>
</dbReference>
<comment type="similarity">
    <text evidence="1">Belongs to the amidase family.</text>
</comment>
<name>A0A1I0JJH4_9FIRM</name>
<evidence type="ECO:0000313" key="4">
    <source>
        <dbReference type="Proteomes" id="UP000198508"/>
    </source>
</evidence>
<dbReference type="InterPro" id="IPR023631">
    <property type="entry name" value="Amidase_dom"/>
</dbReference>
<dbReference type="PANTHER" id="PTHR11895">
    <property type="entry name" value="TRANSAMIDASE"/>
    <property type="match status" value="1"/>
</dbReference>
<feature type="domain" description="Amidase" evidence="2">
    <location>
        <begin position="32"/>
        <end position="454"/>
    </location>
</feature>
<dbReference type="RefSeq" id="WP_166434459.1">
    <property type="nucleotide sequence ID" value="NZ_DAINWJ010000036.1"/>
</dbReference>
<organism evidence="3 4">
    <name type="scientific">Enterocloster lavalensis</name>
    <dbReference type="NCBI Taxonomy" id="460384"/>
    <lineage>
        <taxon>Bacteria</taxon>
        <taxon>Bacillati</taxon>
        <taxon>Bacillota</taxon>
        <taxon>Clostridia</taxon>
        <taxon>Lachnospirales</taxon>
        <taxon>Lachnospiraceae</taxon>
        <taxon>Enterocloster</taxon>
    </lineage>
</organism>